<keyword evidence="3" id="KW-1185">Reference proteome</keyword>
<reference evidence="3" key="1">
    <citation type="submission" date="2017-01" db="EMBL/GenBank/DDBJ databases">
        <authorList>
            <person name="Varghese N."/>
            <person name="Submissions S."/>
        </authorList>
    </citation>
    <scope>NUCLEOTIDE SEQUENCE [LARGE SCALE GENOMIC DNA]</scope>
    <source>
        <strain evidence="3">DSM 19945</strain>
    </source>
</reference>
<sequence>MNLFFEDVEVGAHYVTDAHEITSADIADFCRLTRDHHPLHTDEAYAKAAGFGGIIAHGLYGLSLMEGLKTELKLYEETSIASLGWNNVRFVKPILAGDTVRVEMEFTAKRASASRPAGVITEAVRLMRGDEVVIDAEHISLIRQKG</sequence>
<dbReference type="SUPFAM" id="SSF54637">
    <property type="entry name" value="Thioesterase/thiol ester dehydrase-isomerase"/>
    <property type="match status" value="1"/>
</dbReference>
<evidence type="ECO:0000259" key="1">
    <source>
        <dbReference type="Pfam" id="PF01575"/>
    </source>
</evidence>
<accession>A0A1N7K0G4</accession>
<dbReference type="Pfam" id="PF01575">
    <property type="entry name" value="MaoC_dehydratas"/>
    <property type="match status" value="1"/>
</dbReference>
<dbReference type="OrthoDB" id="9796589at2"/>
<proteinExistence type="predicted"/>
<dbReference type="STRING" id="453582.SAMN05421580_102193"/>
<dbReference type="Proteomes" id="UP000186221">
    <property type="component" value="Unassembled WGS sequence"/>
</dbReference>
<dbReference type="RefSeq" id="WP_076483784.1">
    <property type="nucleotide sequence ID" value="NZ_FTOG01000002.1"/>
</dbReference>
<dbReference type="PANTHER" id="PTHR43664:SF1">
    <property type="entry name" value="BETA-METHYLMALYL-COA DEHYDRATASE"/>
    <property type="match status" value="1"/>
</dbReference>
<gene>
    <name evidence="2" type="ORF">SAMN05421580_102193</name>
</gene>
<organism evidence="2 3">
    <name type="scientific">Rhodobacter aestuarii</name>
    <dbReference type="NCBI Taxonomy" id="453582"/>
    <lineage>
        <taxon>Bacteria</taxon>
        <taxon>Pseudomonadati</taxon>
        <taxon>Pseudomonadota</taxon>
        <taxon>Alphaproteobacteria</taxon>
        <taxon>Rhodobacterales</taxon>
        <taxon>Rhodobacter group</taxon>
        <taxon>Rhodobacter</taxon>
    </lineage>
</organism>
<dbReference type="Gene3D" id="3.10.129.10">
    <property type="entry name" value="Hotdog Thioesterase"/>
    <property type="match status" value="1"/>
</dbReference>
<dbReference type="InterPro" id="IPR029069">
    <property type="entry name" value="HotDog_dom_sf"/>
</dbReference>
<dbReference type="AlphaFoldDB" id="A0A1N7K0G4"/>
<dbReference type="PANTHER" id="PTHR43664">
    <property type="entry name" value="MONOAMINE OXIDASE-RELATED"/>
    <property type="match status" value="1"/>
</dbReference>
<evidence type="ECO:0000313" key="3">
    <source>
        <dbReference type="Proteomes" id="UP000186221"/>
    </source>
</evidence>
<name>A0A1N7K0G4_9RHOB</name>
<evidence type="ECO:0000313" key="2">
    <source>
        <dbReference type="EMBL" id="SIS55057.1"/>
    </source>
</evidence>
<dbReference type="InterPro" id="IPR002539">
    <property type="entry name" value="MaoC-like_dom"/>
</dbReference>
<feature type="domain" description="MaoC-like" evidence="1">
    <location>
        <begin position="11"/>
        <end position="117"/>
    </location>
</feature>
<protein>
    <submittedName>
        <fullName evidence="2">Acyl dehydratase</fullName>
    </submittedName>
</protein>
<dbReference type="InterPro" id="IPR052342">
    <property type="entry name" value="MCH/BMMD"/>
</dbReference>
<dbReference type="EMBL" id="FTOG01000002">
    <property type="protein sequence ID" value="SIS55057.1"/>
    <property type="molecule type" value="Genomic_DNA"/>
</dbReference>